<dbReference type="SUPFAM" id="SSF52402">
    <property type="entry name" value="Adenine nucleotide alpha hydrolases-like"/>
    <property type="match status" value="2"/>
</dbReference>
<evidence type="ECO:0000259" key="2">
    <source>
        <dbReference type="Pfam" id="PF00582"/>
    </source>
</evidence>
<protein>
    <submittedName>
        <fullName evidence="3">Universal stress protein</fullName>
    </submittedName>
</protein>
<keyword evidence="4" id="KW-1185">Reference proteome</keyword>
<dbReference type="PANTHER" id="PTHR46268">
    <property type="entry name" value="STRESS RESPONSE PROTEIN NHAX"/>
    <property type="match status" value="1"/>
</dbReference>
<proteinExistence type="inferred from homology"/>
<dbReference type="InterPro" id="IPR006015">
    <property type="entry name" value="Universal_stress_UspA"/>
</dbReference>
<dbReference type="RefSeq" id="WP_264713736.1">
    <property type="nucleotide sequence ID" value="NZ_JAPDNT010000006.1"/>
</dbReference>
<accession>A0AA41YM64</accession>
<reference evidence="3" key="2">
    <citation type="submission" date="2022-10" db="EMBL/GenBank/DDBJ databases">
        <authorList>
            <person name="Trinh H.N."/>
        </authorList>
    </citation>
    <scope>NUCLEOTIDE SEQUENCE</scope>
    <source>
        <strain evidence="3">RN2-1</strain>
    </source>
</reference>
<reference evidence="3" key="1">
    <citation type="submission" date="2022-09" db="EMBL/GenBank/DDBJ databases">
        <title>Rhodovastum sp. nov. RN2-1 isolated from soil in Seongnam, South Korea.</title>
        <authorList>
            <person name="Le N.T."/>
        </authorList>
    </citation>
    <scope>NUCLEOTIDE SEQUENCE</scope>
    <source>
        <strain evidence="3">RN2-1</strain>
    </source>
</reference>
<dbReference type="AlphaFoldDB" id="A0AA41YM64"/>
<gene>
    <name evidence="3" type="ORF">OL599_10735</name>
</gene>
<dbReference type="CDD" id="cd00293">
    <property type="entry name" value="USP-like"/>
    <property type="match status" value="2"/>
</dbReference>
<dbReference type="Pfam" id="PF00582">
    <property type="entry name" value="Usp"/>
    <property type="match status" value="2"/>
</dbReference>
<dbReference type="Proteomes" id="UP001165679">
    <property type="component" value="Unassembled WGS sequence"/>
</dbReference>
<dbReference type="EMBL" id="JAPDNT010000006">
    <property type="protein sequence ID" value="MCW3475046.1"/>
    <property type="molecule type" value="Genomic_DNA"/>
</dbReference>
<feature type="domain" description="UspA" evidence="2">
    <location>
        <begin position="160"/>
        <end position="282"/>
    </location>
</feature>
<dbReference type="Gene3D" id="3.40.50.12370">
    <property type="match status" value="1"/>
</dbReference>
<dbReference type="PANTHER" id="PTHR46268:SF15">
    <property type="entry name" value="UNIVERSAL STRESS PROTEIN HP_0031"/>
    <property type="match status" value="1"/>
</dbReference>
<dbReference type="InterPro" id="IPR006016">
    <property type="entry name" value="UspA"/>
</dbReference>
<sequence length="284" mass="30465">MPIKDILVHLDTSPRSDVRLTLAAGLAARHEANLIGLHVVELPPPDMFYGFPTAFMDLERAEDVIDRLRAARLEEAARIEAAFRDRLRRDGLSGEWRLVEGDVGETLALHTRYADLVILGQPDPDTPAGPAANVPVPALMTSGRPILMVPFAGTFPAIGERVLVGWNASAESARALNDAIPLLLHAKKVTVLAINPRRGIAGDGDVPAADIALHLARHGIKAEAAHTVAVDISEGDALLSYAADLGADMLVCGMYGHSRLRELVFGGVTRNLLSHMTVPVFMSH</sequence>
<evidence type="ECO:0000256" key="1">
    <source>
        <dbReference type="ARBA" id="ARBA00008791"/>
    </source>
</evidence>
<evidence type="ECO:0000313" key="3">
    <source>
        <dbReference type="EMBL" id="MCW3475046.1"/>
    </source>
</evidence>
<organism evidence="3 4">
    <name type="scientific">Limobrevibacterium gyesilva</name>
    <dbReference type="NCBI Taxonomy" id="2991712"/>
    <lineage>
        <taxon>Bacteria</taxon>
        <taxon>Pseudomonadati</taxon>
        <taxon>Pseudomonadota</taxon>
        <taxon>Alphaproteobacteria</taxon>
        <taxon>Acetobacterales</taxon>
        <taxon>Acetobacteraceae</taxon>
        <taxon>Limobrevibacterium</taxon>
    </lineage>
</organism>
<comment type="similarity">
    <text evidence="1">Belongs to the universal stress protein A family.</text>
</comment>
<dbReference type="PRINTS" id="PR01438">
    <property type="entry name" value="UNVRSLSTRESS"/>
</dbReference>
<name>A0AA41YM64_9PROT</name>
<feature type="domain" description="UspA" evidence="2">
    <location>
        <begin position="3"/>
        <end position="121"/>
    </location>
</feature>
<evidence type="ECO:0000313" key="4">
    <source>
        <dbReference type="Proteomes" id="UP001165679"/>
    </source>
</evidence>
<comment type="caution">
    <text evidence="3">The sequence shown here is derived from an EMBL/GenBank/DDBJ whole genome shotgun (WGS) entry which is preliminary data.</text>
</comment>